<evidence type="ECO:0000313" key="5">
    <source>
        <dbReference type="WBParaSite" id="DME_0000618601-mRNA-1"/>
    </source>
</evidence>
<dbReference type="Proteomes" id="UP000038040">
    <property type="component" value="Unplaced"/>
</dbReference>
<keyword evidence="4" id="KW-1185">Reference proteome</keyword>
<dbReference type="EMBL" id="UYYG01000013">
    <property type="protein sequence ID" value="VDN51110.1"/>
    <property type="molecule type" value="Genomic_DNA"/>
</dbReference>
<dbReference type="Proteomes" id="UP000274756">
    <property type="component" value="Unassembled WGS sequence"/>
</dbReference>
<evidence type="ECO:0000313" key="3">
    <source>
        <dbReference type="Proteomes" id="UP000038040"/>
    </source>
</evidence>
<feature type="transmembrane region" description="Helical" evidence="1">
    <location>
        <begin position="159"/>
        <end position="178"/>
    </location>
</feature>
<proteinExistence type="predicted"/>
<name>A0A0N4UFH4_DRAME</name>
<reference evidence="5" key="1">
    <citation type="submission" date="2017-02" db="UniProtKB">
        <authorList>
            <consortium name="WormBaseParasite"/>
        </authorList>
    </citation>
    <scope>IDENTIFICATION</scope>
</reference>
<evidence type="ECO:0000313" key="4">
    <source>
        <dbReference type="Proteomes" id="UP000274756"/>
    </source>
</evidence>
<feature type="transmembrane region" description="Helical" evidence="1">
    <location>
        <begin position="32"/>
        <end position="52"/>
    </location>
</feature>
<evidence type="ECO:0000256" key="1">
    <source>
        <dbReference type="SAM" id="Phobius"/>
    </source>
</evidence>
<keyword evidence="1" id="KW-1133">Transmembrane helix</keyword>
<protein>
    <submittedName>
        <fullName evidence="5">MARVEL domain-containing protein</fullName>
    </submittedName>
</protein>
<organism evidence="3 5">
    <name type="scientific">Dracunculus medinensis</name>
    <name type="common">Guinea worm</name>
    <dbReference type="NCBI Taxonomy" id="318479"/>
    <lineage>
        <taxon>Eukaryota</taxon>
        <taxon>Metazoa</taxon>
        <taxon>Ecdysozoa</taxon>
        <taxon>Nematoda</taxon>
        <taxon>Chromadorea</taxon>
        <taxon>Rhabditida</taxon>
        <taxon>Spirurina</taxon>
        <taxon>Dracunculoidea</taxon>
        <taxon>Dracunculidae</taxon>
        <taxon>Dracunculus</taxon>
    </lineage>
</organism>
<gene>
    <name evidence="2" type="ORF">DME_LOCUS1083</name>
</gene>
<evidence type="ECO:0000313" key="2">
    <source>
        <dbReference type="EMBL" id="VDN51110.1"/>
    </source>
</evidence>
<reference evidence="2 4" key="2">
    <citation type="submission" date="2018-11" db="EMBL/GenBank/DDBJ databases">
        <authorList>
            <consortium name="Pathogen Informatics"/>
        </authorList>
    </citation>
    <scope>NUCLEOTIDE SEQUENCE [LARGE SCALE GENOMIC DNA]</scope>
</reference>
<feature type="transmembrane region" description="Helical" evidence="1">
    <location>
        <begin position="72"/>
        <end position="93"/>
    </location>
</feature>
<keyword evidence="1" id="KW-0472">Membrane</keyword>
<dbReference type="AlphaFoldDB" id="A0A0N4UFH4"/>
<feature type="transmembrane region" description="Helical" evidence="1">
    <location>
        <begin position="105"/>
        <end position="128"/>
    </location>
</feature>
<keyword evidence="1" id="KW-0812">Transmembrane</keyword>
<dbReference type="PANTHER" id="PTHR34851">
    <property type="entry name" value="PROTEIN CBG05235-RELATED"/>
    <property type="match status" value="1"/>
</dbReference>
<sequence length="239" mass="27171">MNFLLQDIAMDVEASTSDSDELKQRFRCFYKLLDVQTASIIIATLELVYFSYEVFSTFYLFIQTGEQFVLSFSLSLFGLFLAIIAIILLFVAIWTVTPYLLVPHLLMQVAAIFVLFIFTLFCIFMVVVGTSLELRIVNVENSPEGEFALRLHVLMNQTFGISFQIWALIITTGCFFYLQEKAFIKSRCLDTQLDLNIGPSLKPKLKNATIDIKIDDIMKRSAISVINTDATRNTAETDC</sequence>
<accession>A0A0N4UFH4</accession>
<dbReference type="WBParaSite" id="DME_0000618601-mRNA-1">
    <property type="protein sequence ID" value="DME_0000618601-mRNA-1"/>
    <property type="gene ID" value="DME_0000618601"/>
</dbReference>
<dbReference type="OrthoDB" id="5813665at2759"/>